<dbReference type="EMBL" id="CAMKVN010000069">
    <property type="protein sequence ID" value="CAI2163086.1"/>
    <property type="molecule type" value="Genomic_DNA"/>
</dbReference>
<accession>A0A9W4WPW7</accession>
<dbReference type="Pfam" id="PF08613">
    <property type="entry name" value="Cyclin"/>
    <property type="match status" value="1"/>
</dbReference>
<gene>
    <name evidence="2" type="ORF">FWILDA_LOCUS891</name>
</gene>
<dbReference type="GO" id="GO:0000307">
    <property type="term" value="C:cyclin-dependent protein kinase holoenzyme complex"/>
    <property type="evidence" value="ECO:0007669"/>
    <property type="project" value="TreeGrafter"/>
</dbReference>
<dbReference type="PANTHER" id="PTHR15615">
    <property type="match status" value="1"/>
</dbReference>
<comment type="caution">
    <text evidence="2">The sequence shown here is derived from an EMBL/GenBank/DDBJ whole genome shotgun (WGS) entry which is preliminary data.</text>
</comment>
<organism evidence="2 3">
    <name type="scientific">Funneliformis geosporum</name>
    <dbReference type="NCBI Taxonomy" id="1117311"/>
    <lineage>
        <taxon>Eukaryota</taxon>
        <taxon>Fungi</taxon>
        <taxon>Fungi incertae sedis</taxon>
        <taxon>Mucoromycota</taxon>
        <taxon>Glomeromycotina</taxon>
        <taxon>Glomeromycetes</taxon>
        <taxon>Glomerales</taxon>
        <taxon>Glomeraceae</taxon>
        <taxon>Funneliformis</taxon>
    </lineage>
</organism>
<feature type="region of interest" description="Disordered" evidence="1">
    <location>
        <begin position="328"/>
        <end position="349"/>
    </location>
</feature>
<dbReference type="GO" id="GO:0016538">
    <property type="term" value="F:cyclin-dependent protein serine/threonine kinase regulator activity"/>
    <property type="evidence" value="ECO:0007669"/>
    <property type="project" value="TreeGrafter"/>
</dbReference>
<dbReference type="Gene3D" id="1.10.472.10">
    <property type="entry name" value="Cyclin-like"/>
    <property type="match status" value="1"/>
</dbReference>
<keyword evidence="3" id="KW-1185">Reference proteome</keyword>
<evidence type="ECO:0000256" key="1">
    <source>
        <dbReference type="SAM" id="MobiDB-lite"/>
    </source>
</evidence>
<dbReference type="Proteomes" id="UP001153678">
    <property type="component" value="Unassembled WGS sequence"/>
</dbReference>
<sequence>MNKRRMVVFMPDEKRDHMVGSPQQLPLKHYLEDNYHLQQQHLQQAIQKRRKLSETSSINSIEPNLGQQQIKIQIQPPVVYSSFEFPKFEIHGKSWSQKPTNLVRSRCPSLIGRRFRGNAYISSKVNMHCHSKINHFEPMKEKVSMVNNNNNSLELSYSQSMTSVSNESQKTIDNLSSNFNNQLSRITHQEVSTGITNKCMIPIDASDSVRNHSITIIDHVPGNENQEFSILNIIPSLISEKHRKAAFVENLVELKNYYGEFGISRLQYTAGLIIEVIWANFSVNPSAKIIPLRLFLQETLRRSRTSYSTLQTALFYLFRIKPQISSISRRSEYPPTPTSEFPPDINQSQNNDPATCGRRMFLAALIVASKYLQDRNYSNRAWSKISGLPVNEINANEICFLKLIDYNLFIAENIFKRWSSLLLTHIQAISGSEISNPDAFRRVENQREVAIFRETLKSMDPKTMDYKHTCYPATPADSAPSSPKEYSSEIMQVSNSYSLTPITQTPPIPYGNFVDNANRTLDNYVN</sequence>
<proteinExistence type="predicted"/>
<dbReference type="GO" id="GO:0005634">
    <property type="term" value="C:nucleus"/>
    <property type="evidence" value="ECO:0007669"/>
    <property type="project" value="TreeGrafter"/>
</dbReference>
<dbReference type="PANTHER" id="PTHR15615:SF36">
    <property type="entry name" value="PHO85 CYCLIN-5"/>
    <property type="match status" value="1"/>
</dbReference>
<evidence type="ECO:0000313" key="2">
    <source>
        <dbReference type="EMBL" id="CAI2163086.1"/>
    </source>
</evidence>
<dbReference type="InterPro" id="IPR013922">
    <property type="entry name" value="Cyclin_PHO80-like"/>
</dbReference>
<protein>
    <submittedName>
        <fullName evidence="2">15334_t:CDS:1</fullName>
    </submittedName>
</protein>
<evidence type="ECO:0000313" key="3">
    <source>
        <dbReference type="Proteomes" id="UP001153678"/>
    </source>
</evidence>
<dbReference type="CDD" id="cd20557">
    <property type="entry name" value="CYCLIN_ScPCL1-like"/>
    <property type="match status" value="1"/>
</dbReference>
<dbReference type="AlphaFoldDB" id="A0A9W4WPW7"/>
<dbReference type="GO" id="GO:0019901">
    <property type="term" value="F:protein kinase binding"/>
    <property type="evidence" value="ECO:0007669"/>
    <property type="project" value="InterPro"/>
</dbReference>
<name>A0A9W4WPW7_9GLOM</name>
<reference evidence="2" key="1">
    <citation type="submission" date="2022-08" db="EMBL/GenBank/DDBJ databases">
        <authorList>
            <person name="Kallberg Y."/>
            <person name="Tangrot J."/>
            <person name="Rosling A."/>
        </authorList>
    </citation>
    <scope>NUCLEOTIDE SEQUENCE</scope>
    <source>
        <strain evidence="2">Wild A</strain>
    </source>
</reference>
<dbReference type="OrthoDB" id="286814at2759"/>